<gene>
    <name evidence="12" type="ORF">GCM10025783_32960</name>
</gene>
<evidence type="ECO:0000256" key="8">
    <source>
        <dbReference type="ARBA" id="ARBA00022991"/>
    </source>
</evidence>
<keyword evidence="7 11" id="KW-1133">Transmembrane helix</keyword>
<feature type="transmembrane region" description="Helical" evidence="11">
    <location>
        <begin position="158"/>
        <end position="181"/>
    </location>
</feature>
<keyword evidence="4" id="KW-0716">Sensory transduction</keyword>
<feature type="transmembrane region" description="Helical" evidence="11">
    <location>
        <begin position="20"/>
        <end position="40"/>
    </location>
</feature>
<dbReference type="Pfam" id="PF01036">
    <property type="entry name" value="Bac_rhodopsin"/>
    <property type="match status" value="1"/>
</dbReference>
<feature type="transmembrane region" description="Helical" evidence="11">
    <location>
        <begin position="52"/>
        <end position="74"/>
    </location>
</feature>
<dbReference type="SMART" id="SM01021">
    <property type="entry name" value="Bac_rhodopsin"/>
    <property type="match status" value="1"/>
</dbReference>
<sequence>MGEVVAPWAVPLTGLERSLTSYGLVVAGLALLAMLVRTWTVRTEVSGRYRPAIAASLGVLSVAFLSYVLLVVSFDTGYTRQGAMWVPNEQAMWAWSARYMDWTVTVPLLVIELIAVSSLAGRAVARTRVIGVASAIAMIAAGYIGGVAVDGGENRAALLVWGLISTLFFAVLYVVVLLTVLRSMPALPTVARPAYRNAMILLMGTWFVYPIVFGLQGATSGGAWAVTGQLLLCAADVAAKVGFGLLIQRVAKLRTAFDVQAGLDTHPETLWLNGERHSDALYPATAEPGHAEPVVPLHR</sequence>
<dbReference type="Gene3D" id="1.20.1070.10">
    <property type="entry name" value="Rhodopsin 7-helix transmembrane proteins"/>
    <property type="match status" value="1"/>
</dbReference>
<feature type="transmembrane region" description="Helical" evidence="11">
    <location>
        <begin position="102"/>
        <end position="121"/>
    </location>
</feature>
<keyword evidence="6" id="KW-0681">Retinal protein</keyword>
<evidence type="ECO:0000256" key="9">
    <source>
        <dbReference type="ARBA" id="ARBA00023136"/>
    </source>
</evidence>
<evidence type="ECO:0000256" key="1">
    <source>
        <dbReference type="ARBA" id="ARBA00004141"/>
    </source>
</evidence>
<proteinExistence type="inferred from homology"/>
<evidence type="ECO:0000313" key="13">
    <source>
        <dbReference type="Proteomes" id="UP001500121"/>
    </source>
</evidence>
<dbReference type="RefSeq" id="WP_345482447.1">
    <property type="nucleotide sequence ID" value="NZ_BAABLP010000010.1"/>
</dbReference>
<evidence type="ECO:0000256" key="4">
    <source>
        <dbReference type="ARBA" id="ARBA00022606"/>
    </source>
</evidence>
<keyword evidence="10" id="KW-0675">Receptor</keyword>
<keyword evidence="8" id="KW-0157">Chromophore</keyword>
<feature type="transmembrane region" description="Helical" evidence="11">
    <location>
        <begin position="128"/>
        <end position="146"/>
    </location>
</feature>
<evidence type="ECO:0000256" key="5">
    <source>
        <dbReference type="ARBA" id="ARBA00022692"/>
    </source>
</evidence>
<name>A0ABP8ZIY2_9MICO</name>
<evidence type="ECO:0000256" key="11">
    <source>
        <dbReference type="SAM" id="Phobius"/>
    </source>
</evidence>
<comment type="similarity">
    <text evidence="2">Belongs to the archaeal/bacterial/fungal opsin family.</text>
</comment>
<evidence type="ECO:0008006" key="14">
    <source>
        <dbReference type="Google" id="ProtNLM"/>
    </source>
</evidence>
<evidence type="ECO:0000313" key="12">
    <source>
        <dbReference type="EMBL" id="GAA4756970.1"/>
    </source>
</evidence>
<evidence type="ECO:0000256" key="10">
    <source>
        <dbReference type="ARBA" id="ARBA00023170"/>
    </source>
</evidence>
<feature type="transmembrane region" description="Helical" evidence="11">
    <location>
        <begin position="224"/>
        <end position="247"/>
    </location>
</feature>
<dbReference type="PANTHER" id="PTHR28286">
    <property type="match status" value="1"/>
</dbReference>
<dbReference type="InterPro" id="IPR018229">
    <property type="entry name" value="Rhodopsin_retinal_BS"/>
</dbReference>
<protein>
    <recommendedName>
        <fullName evidence="14">Rhodopsin</fullName>
    </recommendedName>
</protein>
<evidence type="ECO:0000256" key="2">
    <source>
        <dbReference type="ARBA" id="ARBA00008130"/>
    </source>
</evidence>
<organism evidence="12 13">
    <name type="scientific">Amnibacterium soli</name>
    <dbReference type="NCBI Taxonomy" id="1282736"/>
    <lineage>
        <taxon>Bacteria</taxon>
        <taxon>Bacillati</taxon>
        <taxon>Actinomycetota</taxon>
        <taxon>Actinomycetes</taxon>
        <taxon>Micrococcales</taxon>
        <taxon>Microbacteriaceae</taxon>
        <taxon>Amnibacterium</taxon>
    </lineage>
</organism>
<evidence type="ECO:0000256" key="6">
    <source>
        <dbReference type="ARBA" id="ARBA00022925"/>
    </source>
</evidence>
<feature type="transmembrane region" description="Helical" evidence="11">
    <location>
        <begin position="193"/>
        <end position="212"/>
    </location>
</feature>
<comment type="caution">
    <text evidence="12">The sequence shown here is derived from an EMBL/GenBank/DDBJ whole genome shotgun (WGS) entry which is preliminary data.</text>
</comment>
<dbReference type="PANTHER" id="PTHR28286:SF2">
    <property type="entry name" value="BACTERIORHODOPSIN _OPSIN, NOPA (EUROFUNG)"/>
    <property type="match status" value="1"/>
</dbReference>
<evidence type="ECO:0000256" key="7">
    <source>
        <dbReference type="ARBA" id="ARBA00022989"/>
    </source>
</evidence>
<keyword evidence="3" id="KW-0600">Photoreceptor protein</keyword>
<keyword evidence="9 11" id="KW-0472">Membrane</keyword>
<dbReference type="InterPro" id="IPR001425">
    <property type="entry name" value="Arc/bac/fun_rhodopsins"/>
</dbReference>
<keyword evidence="13" id="KW-1185">Reference proteome</keyword>
<comment type="subcellular location">
    <subcellularLocation>
        <location evidence="1">Membrane</location>
        <topology evidence="1">Multi-pass membrane protein</topology>
    </subcellularLocation>
</comment>
<dbReference type="SUPFAM" id="SSF81321">
    <property type="entry name" value="Family A G protein-coupled receptor-like"/>
    <property type="match status" value="1"/>
</dbReference>
<reference evidence="13" key="1">
    <citation type="journal article" date="2019" name="Int. J. Syst. Evol. Microbiol.">
        <title>The Global Catalogue of Microorganisms (GCM) 10K type strain sequencing project: providing services to taxonomists for standard genome sequencing and annotation.</title>
        <authorList>
            <consortium name="The Broad Institute Genomics Platform"/>
            <consortium name="The Broad Institute Genome Sequencing Center for Infectious Disease"/>
            <person name="Wu L."/>
            <person name="Ma J."/>
        </authorList>
    </citation>
    <scope>NUCLEOTIDE SEQUENCE [LARGE SCALE GENOMIC DNA]</scope>
    <source>
        <strain evidence="13">JCM 19015</strain>
    </source>
</reference>
<dbReference type="PRINTS" id="PR00251">
    <property type="entry name" value="BACTRLOPSIN"/>
</dbReference>
<dbReference type="PROSITE" id="PS00950">
    <property type="entry name" value="BACTERIAL_OPSIN_1"/>
    <property type="match status" value="1"/>
</dbReference>
<accession>A0ABP8ZIY2</accession>
<dbReference type="Proteomes" id="UP001500121">
    <property type="component" value="Unassembled WGS sequence"/>
</dbReference>
<keyword evidence="5 11" id="KW-0812">Transmembrane</keyword>
<evidence type="ECO:0000256" key="3">
    <source>
        <dbReference type="ARBA" id="ARBA00022543"/>
    </source>
</evidence>
<dbReference type="EMBL" id="BAABLP010000010">
    <property type="protein sequence ID" value="GAA4756970.1"/>
    <property type="molecule type" value="Genomic_DNA"/>
</dbReference>